<feature type="non-terminal residue" evidence="1">
    <location>
        <position position="27"/>
    </location>
</feature>
<evidence type="ECO:0000313" key="2">
    <source>
        <dbReference type="EMBL" id="PPK75099.1"/>
    </source>
</evidence>
<protein>
    <submittedName>
        <fullName evidence="1">Uncharacterized protein</fullName>
    </submittedName>
</protein>
<comment type="caution">
    <text evidence="1">The sequence shown here is derived from an EMBL/GenBank/DDBJ whole genome shotgun (WGS) entry which is preliminary data.</text>
</comment>
<accession>A0A2S6H3W0</accession>
<evidence type="ECO:0000313" key="1">
    <source>
        <dbReference type="EMBL" id="PPK72182.1"/>
    </source>
</evidence>
<evidence type="ECO:0000313" key="3">
    <source>
        <dbReference type="Proteomes" id="UP000240010"/>
    </source>
</evidence>
<dbReference type="Proteomes" id="UP000240010">
    <property type="component" value="Unassembled WGS sequence"/>
</dbReference>
<name>A0A2S6H3W0_9GAMM</name>
<dbReference type="EMBL" id="PTIZ01000020">
    <property type="protein sequence ID" value="PPK72182.1"/>
    <property type="molecule type" value="Genomic_DNA"/>
</dbReference>
<dbReference type="AlphaFoldDB" id="A0A2S6H3W0"/>
<sequence>MSTRLLLVIFTLTGSLIMMTGPVRAEQ</sequence>
<reference evidence="1 3" key="1">
    <citation type="submission" date="2018-02" db="EMBL/GenBank/DDBJ databases">
        <title>Subsurface microbial communities from deep shales in Ohio and West Virginia, USA.</title>
        <authorList>
            <person name="Wrighton K."/>
        </authorList>
    </citation>
    <scope>NUCLEOTIDE SEQUENCE [LARGE SCALE GENOMIC DNA]</scope>
    <source>
        <strain evidence="1 3">OWC-DMM</strain>
    </source>
</reference>
<proteinExistence type="predicted"/>
<gene>
    <name evidence="2" type="ORF">B0F87_107343</name>
    <name evidence="1" type="ORF">B0F87_12017</name>
</gene>
<dbReference type="EMBL" id="PTIZ01000007">
    <property type="protein sequence ID" value="PPK75099.1"/>
    <property type="molecule type" value="Genomic_DNA"/>
</dbReference>
<organism evidence="1 3">
    <name type="scientific">Methylobacter tundripaludum</name>
    <dbReference type="NCBI Taxonomy" id="173365"/>
    <lineage>
        <taxon>Bacteria</taxon>
        <taxon>Pseudomonadati</taxon>
        <taxon>Pseudomonadota</taxon>
        <taxon>Gammaproteobacteria</taxon>
        <taxon>Methylococcales</taxon>
        <taxon>Methylococcaceae</taxon>
        <taxon>Methylobacter</taxon>
    </lineage>
</organism>